<dbReference type="Proteomes" id="UP000187323">
    <property type="component" value="Unassembled WGS sequence"/>
</dbReference>
<gene>
    <name evidence="3" type="ORF">BSK47_26080</name>
    <name evidence="2" type="ORF">CD191_02500</name>
</gene>
<evidence type="ECO:0000313" key="4">
    <source>
        <dbReference type="Proteomes" id="UP000187323"/>
    </source>
</evidence>
<dbReference type="Pfam" id="PF05368">
    <property type="entry name" value="NmrA"/>
    <property type="match status" value="1"/>
</dbReference>
<dbReference type="RefSeq" id="WP_076138192.1">
    <property type="nucleotide sequence ID" value="NZ_CP021965.1"/>
</dbReference>
<dbReference type="EMBL" id="MPTO01000031">
    <property type="protein sequence ID" value="OME12912.1"/>
    <property type="molecule type" value="Genomic_DNA"/>
</dbReference>
<reference evidence="2 5" key="2">
    <citation type="submission" date="2017-06" db="EMBL/GenBank/DDBJ databases">
        <title>Complete genome sequence of Paenibacillus odorifer CBA7130.</title>
        <authorList>
            <person name="Nam Y.-D."/>
            <person name="Kang J."/>
            <person name="Chung W.-H."/>
        </authorList>
    </citation>
    <scope>NUCLEOTIDE SEQUENCE [LARGE SCALE GENOMIC DNA]</scope>
    <source>
        <strain evidence="2 5">CBA7130</strain>
    </source>
</reference>
<sequence length="273" mass="30991">MILITGATGNVGREVVNELRKSETPFKIASHRKDSEYVYLDFENADSFRPALTGVKKLFLLRPPHIADAKKYFQPLIDIAKEVGVEHIVFLSLLGVEKNPIVPHHKIEKIIKKSGIPYTFLRPSFFMQNLIAQHGEELRKEKEIYVPAGKGKTSFIDVRDIGTVTARVLTENGHENKGYSLTGTEALDYYEVAEILSEELGETIKYVNPSVLQFRDKMLTKGIQKEFVTVMIGIYFTAKIGLAKKTTPDLEILLGKRPITFKEFAHDYKYELV</sequence>
<evidence type="ECO:0000313" key="5">
    <source>
        <dbReference type="Proteomes" id="UP000249163"/>
    </source>
</evidence>
<reference evidence="3 4" key="1">
    <citation type="submission" date="2016-10" db="EMBL/GenBank/DDBJ databases">
        <title>Paenibacillus species isolates.</title>
        <authorList>
            <person name="Beno S.M."/>
        </authorList>
    </citation>
    <scope>NUCLEOTIDE SEQUENCE [LARGE SCALE GENOMIC DNA]</scope>
    <source>
        <strain evidence="3 4">FSL H7-0918</strain>
    </source>
</reference>
<dbReference type="Gene3D" id="3.90.25.10">
    <property type="entry name" value="UDP-galactose 4-epimerase, domain 1"/>
    <property type="match status" value="1"/>
</dbReference>
<protein>
    <submittedName>
        <fullName evidence="2">NAD(P)-dependent oxidoreductase</fullName>
    </submittedName>
</protein>
<dbReference type="InterPro" id="IPR051604">
    <property type="entry name" value="Ergot_Alk_Oxidoreductase"/>
</dbReference>
<dbReference type="Gene3D" id="3.40.50.720">
    <property type="entry name" value="NAD(P)-binding Rossmann-like Domain"/>
    <property type="match status" value="1"/>
</dbReference>
<dbReference type="PANTHER" id="PTHR43162:SF1">
    <property type="entry name" value="PRESTALK A DIFFERENTIATION PROTEIN A"/>
    <property type="match status" value="1"/>
</dbReference>
<name>A0AAD0KE16_9BACL</name>
<proteinExistence type="predicted"/>
<organism evidence="2 5">
    <name type="scientific">Paenibacillus odorifer</name>
    <dbReference type="NCBI Taxonomy" id="189426"/>
    <lineage>
        <taxon>Bacteria</taxon>
        <taxon>Bacillati</taxon>
        <taxon>Bacillota</taxon>
        <taxon>Bacilli</taxon>
        <taxon>Bacillales</taxon>
        <taxon>Paenibacillaceae</taxon>
        <taxon>Paenibacillus</taxon>
    </lineage>
</organism>
<evidence type="ECO:0000313" key="3">
    <source>
        <dbReference type="EMBL" id="OME12912.1"/>
    </source>
</evidence>
<dbReference type="Proteomes" id="UP000249163">
    <property type="component" value="Chromosome"/>
</dbReference>
<feature type="domain" description="NmrA-like" evidence="1">
    <location>
        <begin position="2"/>
        <end position="222"/>
    </location>
</feature>
<dbReference type="SUPFAM" id="SSF51735">
    <property type="entry name" value="NAD(P)-binding Rossmann-fold domains"/>
    <property type="match status" value="1"/>
</dbReference>
<dbReference type="PANTHER" id="PTHR43162">
    <property type="match status" value="1"/>
</dbReference>
<evidence type="ECO:0000259" key="1">
    <source>
        <dbReference type="Pfam" id="PF05368"/>
    </source>
</evidence>
<dbReference type="InterPro" id="IPR036291">
    <property type="entry name" value="NAD(P)-bd_dom_sf"/>
</dbReference>
<dbReference type="AlphaFoldDB" id="A0AAD0KE16"/>
<accession>A0AAD0KE16</accession>
<dbReference type="EMBL" id="CP021965">
    <property type="protein sequence ID" value="AWV31582.1"/>
    <property type="molecule type" value="Genomic_DNA"/>
</dbReference>
<dbReference type="InterPro" id="IPR008030">
    <property type="entry name" value="NmrA-like"/>
</dbReference>
<evidence type="ECO:0000313" key="2">
    <source>
        <dbReference type="EMBL" id="AWV31582.1"/>
    </source>
</evidence>
<dbReference type="CDD" id="cd05269">
    <property type="entry name" value="TMR_SDR_a"/>
    <property type="match status" value="1"/>
</dbReference>